<feature type="transmembrane region" description="Helical" evidence="1">
    <location>
        <begin position="73"/>
        <end position="94"/>
    </location>
</feature>
<evidence type="ECO:0000313" key="3">
    <source>
        <dbReference type="Proteomes" id="UP000297299"/>
    </source>
</evidence>
<protein>
    <submittedName>
        <fullName evidence="2">Uncharacterized protein</fullName>
    </submittedName>
</protein>
<feature type="transmembrane region" description="Helical" evidence="1">
    <location>
        <begin position="14"/>
        <end position="32"/>
    </location>
</feature>
<keyword evidence="3" id="KW-1185">Reference proteome</keyword>
<keyword evidence="1" id="KW-0812">Transmembrane</keyword>
<evidence type="ECO:0000313" key="2">
    <source>
        <dbReference type="EMBL" id="TEY71678.1"/>
    </source>
</evidence>
<comment type="caution">
    <text evidence="2">The sequence shown here is derived from an EMBL/GenBank/DDBJ whole genome shotgun (WGS) entry which is preliminary data.</text>
</comment>
<dbReference type="Proteomes" id="UP000297299">
    <property type="component" value="Unassembled WGS sequence"/>
</dbReference>
<proteinExistence type="predicted"/>
<reference evidence="2 3" key="1">
    <citation type="submission" date="2017-11" db="EMBL/GenBank/DDBJ databases">
        <title>Comparative genomics of Botrytis spp.</title>
        <authorList>
            <person name="Valero-Jimenez C.A."/>
            <person name="Tapia P."/>
            <person name="Veloso J."/>
            <person name="Silva-Moreno E."/>
            <person name="Staats M."/>
            <person name="Valdes J.H."/>
            <person name="Van Kan J.A.L."/>
        </authorList>
    </citation>
    <scope>NUCLEOTIDE SEQUENCE [LARGE SCALE GENOMIC DNA]</scope>
    <source>
        <strain evidence="2 3">MUCL2830</strain>
    </source>
</reference>
<evidence type="ECO:0000256" key="1">
    <source>
        <dbReference type="SAM" id="Phobius"/>
    </source>
</evidence>
<keyword evidence="1" id="KW-1133">Transmembrane helix</keyword>
<accession>A0A4Y8D9L3</accession>
<gene>
    <name evidence="2" type="ORF">BOTCAL_0088g00100</name>
</gene>
<dbReference type="EMBL" id="PHWZ01000088">
    <property type="protein sequence ID" value="TEY71678.1"/>
    <property type="molecule type" value="Genomic_DNA"/>
</dbReference>
<keyword evidence="1" id="KW-0472">Membrane</keyword>
<organism evidence="2 3">
    <name type="scientific">Botryotinia calthae</name>
    <dbReference type="NCBI Taxonomy" id="38488"/>
    <lineage>
        <taxon>Eukaryota</taxon>
        <taxon>Fungi</taxon>
        <taxon>Dikarya</taxon>
        <taxon>Ascomycota</taxon>
        <taxon>Pezizomycotina</taxon>
        <taxon>Leotiomycetes</taxon>
        <taxon>Helotiales</taxon>
        <taxon>Sclerotiniaceae</taxon>
        <taxon>Botryotinia</taxon>
    </lineage>
</organism>
<dbReference type="AlphaFoldDB" id="A0A4Y8D9L3"/>
<name>A0A4Y8D9L3_9HELO</name>
<sequence length="98" mass="10723">MQTGSDPVLSMKSIILLQLWSSLCVLLVIQLLVSRKCLARVLKVDILIIVTVDVRLTVVSLKRSPSDFQGIKTPLLSFSTTTVTIFCAAFALTIKKSS</sequence>